<protein>
    <submittedName>
        <fullName evidence="1">Uncharacterized protein</fullName>
    </submittedName>
</protein>
<dbReference type="EMBL" id="CM046391">
    <property type="protein sequence ID" value="KAI8558468.1"/>
    <property type="molecule type" value="Genomic_DNA"/>
</dbReference>
<evidence type="ECO:0000313" key="1">
    <source>
        <dbReference type="EMBL" id="KAI8558468.1"/>
    </source>
</evidence>
<keyword evidence="2" id="KW-1185">Reference proteome</keyword>
<evidence type="ECO:0000313" key="2">
    <source>
        <dbReference type="Proteomes" id="UP001062846"/>
    </source>
</evidence>
<dbReference type="Proteomes" id="UP001062846">
    <property type="component" value="Chromosome 4"/>
</dbReference>
<organism evidence="1 2">
    <name type="scientific">Rhododendron molle</name>
    <name type="common">Chinese azalea</name>
    <name type="synonym">Azalea mollis</name>
    <dbReference type="NCBI Taxonomy" id="49168"/>
    <lineage>
        <taxon>Eukaryota</taxon>
        <taxon>Viridiplantae</taxon>
        <taxon>Streptophyta</taxon>
        <taxon>Embryophyta</taxon>
        <taxon>Tracheophyta</taxon>
        <taxon>Spermatophyta</taxon>
        <taxon>Magnoliopsida</taxon>
        <taxon>eudicotyledons</taxon>
        <taxon>Gunneridae</taxon>
        <taxon>Pentapetalae</taxon>
        <taxon>asterids</taxon>
        <taxon>Ericales</taxon>
        <taxon>Ericaceae</taxon>
        <taxon>Ericoideae</taxon>
        <taxon>Rhodoreae</taxon>
        <taxon>Rhododendron</taxon>
    </lineage>
</organism>
<name>A0ACC0NYK9_RHOML</name>
<comment type="caution">
    <text evidence="1">The sequence shown here is derived from an EMBL/GenBank/DDBJ whole genome shotgun (WGS) entry which is preliminary data.</text>
</comment>
<sequence>MLKEGTLEQLQAIGKLVKRCLCLKSEERSAMKELVEELETLRKYRNNPWVNQQSHEESESLLSHEAPTYLYTKVMCRAF</sequence>
<accession>A0ACC0NYK9</accession>
<gene>
    <name evidence="1" type="ORF">RHMOL_Rhmol04G0096200</name>
</gene>
<proteinExistence type="predicted"/>
<reference evidence="1" key="1">
    <citation type="submission" date="2022-02" db="EMBL/GenBank/DDBJ databases">
        <title>Plant Genome Project.</title>
        <authorList>
            <person name="Zhang R.-G."/>
        </authorList>
    </citation>
    <scope>NUCLEOTIDE SEQUENCE</scope>
    <source>
        <strain evidence="1">AT1</strain>
    </source>
</reference>